<evidence type="ECO:0000313" key="1">
    <source>
        <dbReference type="EMBL" id="RAK18241.1"/>
    </source>
</evidence>
<dbReference type="AlphaFoldDB" id="A0A327YCN4"/>
<name>A0A327YCN4_9BACL</name>
<gene>
    <name evidence="1" type="ORF">B0I26_11159</name>
</gene>
<proteinExistence type="predicted"/>
<dbReference type="RefSeq" id="WP_281268705.1">
    <property type="nucleotide sequence ID" value="NZ_QLMH01000011.1"/>
</dbReference>
<evidence type="ECO:0000313" key="2">
    <source>
        <dbReference type="Proteomes" id="UP000248555"/>
    </source>
</evidence>
<comment type="caution">
    <text evidence="1">The sequence shown here is derived from an EMBL/GenBank/DDBJ whole genome shotgun (WGS) entry which is preliminary data.</text>
</comment>
<dbReference type="EMBL" id="QLMH01000011">
    <property type="protein sequence ID" value="RAK18241.1"/>
    <property type="molecule type" value="Genomic_DNA"/>
</dbReference>
<reference evidence="1 2" key="1">
    <citation type="submission" date="2018-06" db="EMBL/GenBank/DDBJ databases">
        <title>Genomic Encyclopedia of Type Strains, Phase III (KMG-III): the genomes of soil and plant-associated and newly described type strains.</title>
        <authorList>
            <person name="Whitman W."/>
        </authorList>
    </citation>
    <scope>NUCLEOTIDE SEQUENCE [LARGE SCALE GENOMIC DNA]</scope>
    <source>
        <strain evidence="1 2">CGMCC 1.8979</strain>
    </source>
</reference>
<sequence>MAEDREAVEEMSFKMILAYSDKNDYMSCEILYSKPTACQPAVWL</sequence>
<dbReference type="Proteomes" id="UP000248555">
    <property type="component" value="Unassembled WGS sequence"/>
</dbReference>
<organism evidence="1 2">
    <name type="scientific">Paranoxybacillus vitaminiphilus</name>
    <dbReference type="NCBI Taxonomy" id="581036"/>
    <lineage>
        <taxon>Bacteria</taxon>
        <taxon>Bacillati</taxon>
        <taxon>Bacillota</taxon>
        <taxon>Bacilli</taxon>
        <taxon>Bacillales</taxon>
        <taxon>Anoxybacillaceae</taxon>
        <taxon>Paranoxybacillus</taxon>
    </lineage>
</organism>
<keyword evidence="2" id="KW-1185">Reference proteome</keyword>
<protein>
    <submittedName>
        <fullName evidence="1">Uncharacterized protein</fullName>
    </submittedName>
</protein>
<accession>A0A327YCN4</accession>